<dbReference type="HAMAP" id="MF_00376">
    <property type="entry name" value="Dephospho_CoA_kinase"/>
    <property type="match status" value="1"/>
</dbReference>
<evidence type="ECO:0000256" key="4">
    <source>
        <dbReference type="ARBA" id="ARBA00022993"/>
    </source>
</evidence>
<dbReference type="CDD" id="cd02022">
    <property type="entry name" value="DPCK"/>
    <property type="match status" value="1"/>
</dbReference>
<dbReference type="AlphaFoldDB" id="E8QZ10"/>
<dbReference type="GO" id="GO:0005737">
    <property type="term" value="C:cytoplasm"/>
    <property type="evidence" value="ECO:0007669"/>
    <property type="project" value="UniProtKB-SubCell"/>
</dbReference>
<dbReference type="InterPro" id="IPR027417">
    <property type="entry name" value="P-loop_NTPase"/>
</dbReference>
<dbReference type="Proteomes" id="UP000008631">
    <property type="component" value="Chromosome"/>
</dbReference>
<keyword evidence="5 6" id="KW-0418">Kinase</keyword>
<gene>
    <name evidence="5" type="primary">coaE</name>
    <name evidence="6" type="ordered locus">Isop_2581</name>
</gene>
<keyword evidence="3 5" id="KW-0067">ATP-binding</keyword>
<name>E8QZ10_ISOPI</name>
<keyword evidence="4 5" id="KW-0173">Coenzyme A biosynthesis</keyword>
<comment type="pathway">
    <text evidence="5">Cofactor biosynthesis; coenzyme A biosynthesis; CoA from (R)-pantothenate: step 5/5.</text>
</comment>
<dbReference type="Gene3D" id="3.40.50.300">
    <property type="entry name" value="P-loop containing nucleotide triphosphate hydrolases"/>
    <property type="match status" value="1"/>
</dbReference>
<dbReference type="InterPro" id="IPR001977">
    <property type="entry name" value="Depp_CoAkinase"/>
</dbReference>
<dbReference type="KEGG" id="ipa:Isop_2581"/>
<evidence type="ECO:0000256" key="1">
    <source>
        <dbReference type="ARBA" id="ARBA00009018"/>
    </source>
</evidence>
<dbReference type="GO" id="GO:0015937">
    <property type="term" value="P:coenzyme A biosynthetic process"/>
    <property type="evidence" value="ECO:0007669"/>
    <property type="project" value="UniProtKB-UniRule"/>
</dbReference>
<protein>
    <recommendedName>
        <fullName evidence="5">Dephospho-CoA kinase</fullName>
        <ecNumber evidence="5">2.7.1.24</ecNumber>
    </recommendedName>
    <alternativeName>
        <fullName evidence="5">Dephosphocoenzyme A kinase</fullName>
    </alternativeName>
</protein>
<evidence type="ECO:0000256" key="3">
    <source>
        <dbReference type="ARBA" id="ARBA00022840"/>
    </source>
</evidence>
<keyword evidence="7" id="KW-1185">Reference proteome</keyword>
<dbReference type="HOGENOM" id="CLU_057180_1_1_0"/>
<evidence type="ECO:0000313" key="7">
    <source>
        <dbReference type="Proteomes" id="UP000008631"/>
    </source>
</evidence>
<reference evidence="6 7" key="1">
    <citation type="journal article" date="2011" name="Stand. Genomic Sci.">
        <title>Complete genome sequence of Isosphaera pallida type strain (IS1B).</title>
        <authorList>
            <consortium name="US DOE Joint Genome Institute (JGI-PGF)"/>
            <person name="Goker M."/>
            <person name="Cleland D."/>
            <person name="Saunders E."/>
            <person name="Lapidus A."/>
            <person name="Nolan M."/>
            <person name="Lucas S."/>
            <person name="Hammon N."/>
            <person name="Deshpande S."/>
            <person name="Cheng J.F."/>
            <person name="Tapia R."/>
            <person name="Han C."/>
            <person name="Goodwin L."/>
            <person name="Pitluck S."/>
            <person name="Liolios K."/>
            <person name="Pagani I."/>
            <person name="Ivanova N."/>
            <person name="Mavromatis K."/>
            <person name="Pati A."/>
            <person name="Chen A."/>
            <person name="Palaniappan K."/>
            <person name="Land M."/>
            <person name="Hauser L."/>
            <person name="Chang Y.J."/>
            <person name="Jeffries C.D."/>
            <person name="Detter J.C."/>
            <person name="Beck B."/>
            <person name="Woyke T."/>
            <person name="Bristow J."/>
            <person name="Eisen J.A."/>
            <person name="Markowitz V."/>
            <person name="Hugenholtz P."/>
            <person name="Kyrpides N.C."/>
            <person name="Klenk H.P."/>
        </authorList>
    </citation>
    <scope>NUCLEOTIDE SEQUENCE [LARGE SCALE GENOMIC DNA]</scope>
    <source>
        <strain evidence="7">ATCC 43644 / DSM 9630 / IS1B</strain>
    </source>
</reference>
<dbReference type="Pfam" id="PF01121">
    <property type="entry name" value="CoaE"/>
    <property type="match status" value="1"/>
</dbReference>
<dbReference type="STRING" id="575540.Isop_2581"/>
<feature type="binding site" evidence="5">
    <location>
        <begin position="11"/>
        <end position="16"/>
    </location>
    <ligand>
        <name>ATP</name>
        <dbReference type="ChEBI" id="CHEBI:30616"/>
    </ligand>
</feature>
<keyword evidence="2 5" id="KW-0547">Nucleotide-binding</keyword>
<dbReference type="PANTHER" id="PTHR10695:SF46">
    <property type="entry name" value="BIFUNCTIONAL COENZYME A SYNTHASE-RELATED"/>
    <property type="match status" value="1"/>
</dbReference>
<comment type="catalytic activity">
    <reaction evidence="5">
        <text>3'-dephospho-CoA + ATP = ADP + CoA + H(+)</text>
        <dbReference type="Rhea" id="RHEA:18245"/>
        <dbReference type="ChEBI" id="CHEBI:15378"/>
        <dbReference type="ChEBI" id="CHEBI:30616"/>
        <dbReference type="ChEBI" id="CHEBI:57287"/>
        <dbReference type="ChEBI" id="CHEBI:57328"/>
        <dbReference type="ChEBI" id="CHEBI:456216"/>
        <dbReference type="EC" id="2.7.1.24"/>
    </reaction>
</comment>
<dbReference type="EMBL" id="CP002353">
    <property type="protein sequence ID" value="ADV63152.1"/>
    <property type="molecule type" value="Genomic_DNA"/>
</dbReference>
<evidence type="ECO:0000313" key="6">
    <source>
        <dbReference type="EMBL" id="ADV63152.1"/>
    </source>
</evidence>
<dbReference type="GO" id="GO:0004140">
    <property type="term" value="F:dephospho-CoA kinase activity"/>
    <property type="evidence" value="ECO:0007669"/>
    <property type="project" value="UniProtKB-UniRule"/>
</dbReference>
<evidence type="ECO:0000256" key="5">
    <source>
        <dbReference type="HAMAP-Rule" id="MF_00376"/>
    </source>
</evidence>
<dbReference type="GO" id="GO:0005524">
    <property type="term" value="F:ATP binding"/>
    <property type="evidence" value="ECO:0007669"/>
    <property type="project" value="UniProtKB-UniRule"/>
</dbReference>
<comment type="function">
    <text evidence="5">Catalyzes the phosphorylation of the 3'-hydroxyl group of dephosphocoenzyme A to form coenzyme A.</text>
</comment>
<dbReference type="PANTHER" id="PTHR10695">
    <property type="entry name" value="DEPHOSPHO-COA KINASE-RELATED"/>
    <property type="match status" value="1"/>
</dbReference>
<comment type="subcellular location">
    <subcellularLocation>
        <location evidence="5">Cytoplasm</location>
    </subcellularLocation>
</comment>
<accession>E8QZ10</accession>
<dbReference type="FunCoup" id="E8QZ10">
    <property type="interactions" value="394"/>
</dbReference>
<organism evidence="6 7">
    <name type="scientific">Isosphaera pallida (strain ATCC 43644 / DSM 9630 / IS1B)</name>
    <dbReference type="NCBI Taxonomy" id="575540"/>
    <lineage>
        <taxon>Bacteria</taxon>
        <taxon>Pseudomonadati</taxon>
        <taxon>Planctomycetota</taxon>
        <taxon>Planctomycetia</taxon>
        <taxon>Isosphaerales</taxon>
        <taxon>Isosphaeraceae</taxon>
        <taxon>Isosphaera</taxon>
    </lineage>
</organism>
<dbReference type="InParanoid" id="E8QZ10"/>
<evidence type="ECO:0000256" key="2">
    <source>
        <dbReference type="ARBA" id="ARBA00022741"/>
    </source>
</evidence>
<sequence>MVVVGITGEIAAGKSRVTCELSQRLPIALIIDADRLAHQQLSDPDVVAALTRRFGPTILTNPAEFDPDAADRGSSPVASINRHALGRLVFDDPAARRDLETILHPPMKRWTIARLDELAAAWTPGSPPFWVLLDAPTLFEAGWDDLCDLTVAVRADQASRERRAAQRGWSAAELERRDRAQWSGDRKASAAEIVFDNSDLGSDPDTPSSQQAEAAWDHLAQTLLQRLPHPSEERATSP</sequence>
<keyword evidence="5 6" id="KW-0808">Transferase</keyword>
<dbReference type="PROSITE" id="PS51219">
    <property type="entry name" value="DPCK"/>
    <property type="match status" value="1"/>
</dbReference>
<keyword evidence="5" id="KW-0963">Cytoplasm</keyword>
<dbReference type="eggNOG" id="COG0237">
    <property type="taxonomic scope" value="Bacteria"/>
</dbReference>
<dbReference type="UniPathway" id="UPA00241">
    <property type="reaction ID" value="UER00356"/>
</dbReference>
<proteinExistence type="inferred from homology"/>
<dbReference type="EC" id="2.7.1.24" evidence="5"/>
<comment type="similarity">
    <text evidence="1 5">Belongs to the CoaE family.</text>
</comment>
<dbReference type="SUPFAM" id="SSF52540">
    <property type="entry name" value="P-loop containing nucleoside triphosphate hydrolases"/>
    <property type="match status" value="1"/>
</dbReference>